<dbReference type="SUPFAM" id="SSF52777">
    <property type="entry name" value="CoA-dependent acyltransferases"/>
    <property type="match status" value="1"/>
</dbReference>
<dbReference type="GO" id="GO:0006086">
    <property type="term" value="P:pyruvate decarboxylation to acetyl-CoA"/>
    <property type="evidence" value="ECO:0007669"/>
    <property type="project" value="InterPro"/>
</dbReference>
<dbReference type="GO" id="GO:0005739">
    <property type="term" value="C:mitochondrion"/>
    <property type="evidence" value="ECO:0007669"/>
    <property type="project" value="TreeGrafter"/>
</dbReference>
<feature type="non-terminal residue" evidence="2">
    <location>
        <position position="174"/>
    </location>
</feature>
<dbReference type="EMBL" id="CAJPEX010007561">
    <property type="protein sequence ID" value="CAG0924424.1"/>
    <property type="molecule type" value="Genomic_DNA"/>
</dbReference>
<evidence type="ECO:0000313" key="3">
    <source>
        <dbReference type="Proteomes" id="UP000678499"/>
    </source>
</evidence>
<dbReference type="GO" id="GO:0045254">
    <property type="term" value="C:pyruvate dehydrogenase complex"/>
    <property type="evidence" value="ECO:0007669"/>
    <property type="project" value="InterPro"/>
</dbReference>
<sequence length="174" mass="19085">ESLVRYPNVNVLVKNEQAFVHPSVDVSVAVATDAGLITPIVFNASGKTVHQIGIEVKDLAARARENKLKPEEFQGGSFTVSNLGGFGVSEFTAIINLPQAAILAVGFEPLYHEEVYDTGADGKFRERMRSSLSYDARVISEVDAAEFLAYFQLCLETPRLLLRGSDARIEMYSN</sequence>
<dbReference type="InterPro" id="IPR001078">
    <property type="entry name" value="2-oxoacid_DH_actylTfrase"/>
</dbReference>
<evidence type="ECO:0000313" key="2">
    <source>
        <dbReference type="EMBL" id="CAD7284272.1"/>
    </source>
</evidence>
<dbReference type="InterPro" id="IPR023213">
    <property type="entry name" value="CAT-like_dom_sf"/>
</dbReference>
<dbReference type="Gene3D" id="3.30.559.10">
    <property type="entry name" value="Chloramphenicol acetyltransferase-like domain"/>
    <property type="match status" value="1"/>
</dbReference>
<dbReference type="OrthoDB" id="537444at2759"/>
<organism evidence="2">
    <name type="scientific">Notodromas monacha</name>
    <dbReference type="NCBI Taxonomy" id="399045"/>
    <lineage>
        <taxon>Eukaryota</taxon>
        <taxon>Metazoa</taxon>
        <taxon>Ecdysozoa</taxon>
        <taxon>Arthropoda</taxon>
        <taxon>Crustacea</taxon>
        <taxon>Oligostraca</taxon>
        <taxon>Ostracoda</taxon>
        <taxon>Podocopa</taxon>
        <taxon>Podocopida</taxon>
        <taxon>Cypridocopina</taxon>
        <taxon>Cypridoidea</taxon>
        <taxon>Cyprididae</taxon>
        <taxon>Notodromas</taxon>
    </lineage>
</organism>
<dbReference type="Pfam" id="PF00198">
    <property type="entry name" value="2-oxoacid_dh"/>
    <property type="match status" value="1"/>
</dbReference>
<name>A0A7R9BZ55_9CRUS</name>
<reference evidence="2" key="1">
    <citation type="submission" date="2020-11" db="EMBL/GenBank/DDBJ databases">
        <authorList>
            <person name="Tran Van P."/>
        </authorList>
    </citation>
    <scope>NUCLEOTIDE SEQUENCE</scope>
</reference>
<dbReference type="EMBL" id="OA889598">
    <property type="protein sequence ID" value="CAD7284272.1"/>
    <property type="molecule type" value="Genomic_DNA"/>
</dbReference>
<protein>
    <recommendedName>
        <fullName evidence="1">2-oxoacid dehydrogenase acyltransferase catalytic domain-containing protein</fullName>
    </recommendedName>
</protein>
<feature type="domain" description="2-oxoacid dehydrogenase acyltransferase catalytic" evidence="1">
    <location>
        <begin position="3"/>
        <end position="162"/>
    </location>
</feature>
<gene>
    <name evidence="2" type="ORF">NMOB1V02_LOCUS11879</name>
</gene>
<keyword evidence="3" id="KW-1185">Reference proteome</keyword>
<proteinExistence type="predicted"/>
<dbReference type="GO" id="GO:0016746">
    <property type="term" value="F:acyltransferase activity"/>
    <property type="evidence" value="ECO:0007669"/>
    <property type="project" value="InterPro"/>
</dbReference>
<dbReference type="PANTHER" id="PTHR23151:SF90">
    <property type="entry name" value="DIHYDROLIPOYLLYSINE-RESIDUE ACETYLTRANSFERASE COMPONENT OF PYRUVATE DEHYDROGENASE COMPLEX, MITOCHONDRIAL-RELATED"/>
    <property type="match status" value="1"/>
</dbReference>
<accession>A0A7R9BZ55</accession>
<dbReference type="PANTHER" id="PTHR23151">
    <property type="entry name" value="DIHYDROLIPOAMIDE ACETYL/SUCCINYL-TRANSFERASE-RELATED"/>
    <property type="match status" value="1"/>
</dbReference>
<dbReference type="Proteomes" id="UP000678499">
    <property type="component" value="Unassembled WGS sequence"/>
</dbReference>
<dbReference type="InterPro" id="IPR045257">
    <property type="entry name" value="E2/Pdx1"/>
</dbReference>
<dbReference type="AlphaFoldDB" id="A0A7R9BZ55"/>
<evidence type="ECO:0000259" key="1">
    <source>
        <dbReference type="Pfam" id="PF00198"/>
    </source>
</evidence>